<dbReference type="Gene3D" id="3.40.220.10">
    <property type="entry name" value="Leucine Aminopeptidase, subunit E, domain 1"/>
    <property type="match status" value="1"/>
</dbReference>
<dbReference type="InterPro" id="IPR048816">
    <property type="entry name" value="Peptidase_M17_N_1"/>
</dbReference>
<dbReference type="PROSITE" id="PS00631">
    <property type="entry name" value="CYTOSOL_AP"/>
    <property type="match status" value="1"/>
</dbReference>
<comment type="caution">
    <text evidence="7">The sequence shown here is derived from an EMBL/GenBank/DDBJ whole genome shotgun (WGS) entry which is preliminary data.</text>
</comment>
<dbReference type="SUPFAM" id="SSF53187">
    <property type="entry name" value="Zn-dependent exopeptidases"/>
    <property type="match status" value="1"/>
</dbReference>
<keyword evidence="5" id="KW-0464">Manganese</keyword>
<dbReference type="Pfam" id="PF00883">
    <property type="entry name" value="Peptidase_M17"/>
    <property type="match status" value="1"/>
</dbReference>
<dbReference type="GO" id="GO:0070006">
    <property type="term" value="F:metalloaminopeptidase activity"/>
    <property type="evidence" value="ECO:0007669"/>
    <property type="project" value="InterPro"/>
</dbReference>
<dbReference type="PANTHER" id="PTHR11963:SF20">
    <property type="entry name" value="PEPTIDASE B"/>
    <property type="match status" value="1"/>
</dbReference>
<evidence type="ECO:0000313" key="8">
    <source>
        <dbReference type="Proteomes" id="UP000761264"/>
    </source>
</evidence>
<dbReference type="Pfam" id="PF21337">
    <property type="entry name" value="Peptidase_M17_N_1"/>
    <property type="match status" value="1"/>
</dbReference>
<dbReference type="Gene3D" id="3.40.630.10">
    <property type="entry name" value="Zn peptidases"/>
    <property type="match status" value="1"/>
</dbReference>
<gene>
    <name evidence="7" type="ORF">HBA54_04335</name>
</gene>
<dbReference type="AlphaFoldDB" id="A0A967C5I7"/>
<dbReference type="InterPro" id="IPR043472">
    <property type="entry name" value="Macro_dom-like"/>
</dbReference>
<dbReference type="InterPro" id="IPR000819">
    <property type="entry name" value="Peptidase_M17_C"/>
</dbReference>
<dbReference type="EMBL" id="JAAQPH010000003">
    <property type="protein sequence ID" value="NIA67811.1"/>
    <property type="molecule type" value="Genomic_DNA"/>
</dbReference>
<dbReference type="GO" id="GO:0030145">
    <property type="term" value="F:manganese ion binding"/>
    <property type="evidence" value="ECO:0007669"/>
    <property type="project" value="InterPro"/>
</dbReference>
<dbReference type="InterPro" id="IPR011356">
    <property type="entry name" value="Leucine_aapep/pepB"/>
</dbReference>
<evidence type="ECO:0000256" key="2">
    <source>
        <dbReference type="ARBA" id="ARBA00022438"/>
    </source>
</evidence>
<protein>
    <submittedName>
        <fullName evidence="7">Leucyl aminopeptidase family protein</fullName>
    </submittedName>
</protein>
<evidence type="ECO:0000256" key="5">
    <source>
        <dbReference type="ARBA" id="ARBA00023211"/>
    </source>
</evidence>
<evidence type="ECO:0000313" key="7">
    <source>
        <dbReference type="EMBL" id="NIA67811.1"/>
    </source>
</evidence>
<feature type="domain" description="Cytosol aminopeptidase" evidence="6">
    <location>
        <begin position="344"/>
        <end position="351"/>
    </location>
</feature>
<keyword evidence="8" id="KW-1185">Reference proteome</keyword>
<keyword evidence="2 7" id="KW-0031">Aminopeptidase</keyword>
<evidence type="ECO:0000256" key="4">
    <source>
        <dbReference type="ARBA" id="ARBA00022801"/>
    </source>
</evidence>
<keyword evidence="3" id="KW-0645">Protease</keyword>
<dbReference type="Proteomes" id="UP000761264">
    <property type="component" value="Unassembled WGS sequence"/>
</dbReference>
<evidence type="ECO:0000256" key="3">
    <source>
        <dbReference type="ARBA" id="ARBA00022670"/>
    </source>
</evidence>
<keyword evidence="4" id="KW-0378">Hydrolase</keyword>
<accession>A0A967C5I7</accession>
<evidence type="ECO:0000259" key="6">
    <source>
        <dbReference type="PROSITE" id="PS00631"/>
    </source>
</evidence>
<dbReference type="GO" id="GO:0006508">
    <property type="term" value="P:proteolysis"/>
    <property type="evidence" value="ECO:0007669"/>
    <property type="project" value="UniProtKB-KW"/>
</dbReference>
<evidence type="ECO:0000256" key="1">
    <source>
        <dbReference type="ARBA" id="ARBA00009528"/>
    </source>
</evidence>
<name>A0A967C5I7_9PROT</name>
<dbReference type="PRINTS" id="PR00481">
    <property type="entry name" value="LAMNOPPTDASE"/>
</dbReference>
<comment type="similarity">
    <text evidence="1">Belongs to the peptidase M17 family.</text>
</comment>
<sequence>MRALCKPFVAFRDPSYPGVSGLRVPGEILPRCFPEPSPLAKTSYLVSDDPAAKPITALTRDTFDAWLKAQSAERRRWVTQSGFKANPGSFCLLPGPQGELEEVLLLVDAQEPTWSYGALPTALPPGSYYLSQALRPTAASAAALGWWLGTYNFARYKTNGRDYARLVWPKAADQDLVTHTAEAIFLTRDLINTPANDMGPTALAEAAKALAKRHRAKCSVIVGDALLRKNYPAIHAVGRASDDDPRLIDLRWGTRGPKVTLVGKGVCFDSGGLDLKPASGMKMMKKDMGGAAHVLGLAALIMAQKLPLRLRVLVPAVENAVSGNAFRPLDVLQTRKGLTVEVGNTDAEGRLVLCDALAEADSEKPDLLVDFATLTGAARVALGTDLPAFFSNDDKLAGAVLRQGTVEGDPVWRLPLHQPYRQGLESKVADLNNISNSPYGGAIVAALFLEQFVSPTTRWAHFDIMAWNLAGRPGRPEGGEAMGLRAVYAVIAELIRRAPSRKR</sequence>
<dbReference type="GO" id="GO:0005737">
    <property type="term" value="C:cytoplasm"/>
    <property type="evidence" value="ECO:0007669"/>
    <property type="project" value="InterPro"/>
</dbReference>
<reference evidence="7" key="1">
    <citation type="submission" date="2020-03" db="EMBL/GenBank/DDBJ databases">
        <title>Genome of Pelagibius litoralis DSM 21314T.</title>
        <authorList>
            <person name="Wang G."/>
        </authorList>
    </citation>
    <scope>NUCLEOTIDE SEQUENCE</scope>
    <source>
        <strain evidence="7">DSM 21314</strain>
    </source>
</reference>
<proteinExistence type="inferred from homology"/>
<dbReference type="PANTHER" id="PTHR11963">
    <property type="entry name" value="LEUCINE AMINOPEPTIDASE-RELATED"/>
    <property type="match status" value="1"/>
</dbReference>
<organism evidence="7 8">
    <name type="scientific">Pelagibius litoralis</name>
    <dbReference type="NCBI Taxonomy" id="374515"/>
    <lineage>
        <taxon>Bacteria</taxon>
        <taxon>Pseudomonadati</taxon>
        <taxon>Pseudomonadota</taxon>
        <taxon>Alphaproteobacteria</taxon>
        <taxon>Rhodospirillales</taxon>
        <taxon>Rhodovibrionaceae</taxon>
        <taxon>Pelagibius</taxon>
    </lineage>
</organism>
<dbReference type="CDD" id="cd00433">
    <property type="entry name" value="Peptidase_M17"/>
    <property type="match status" value="1"/>
</dbReference>